<protein>
    <submittedName>
        <fullName evidence="5">Dipeptidase</fullName>
    </submittedName>
</protein>
<dbReference type="Proteomes" id="UP001230289">
    <property type="component" value="Unassembled WGS sequence"/>
</dbReference>
<dbReference type="EMBL" id="JAVFCB010000002">
    <property type="protein sequence ID" value="MDQ4212982.1"/>
    <property type="molecule type" value="Genomic_DNA"/>
</dbReference>
<evidence type="ECO:0000313" key="6">
    <source>
        <dbReference type="Proteomes" id="UP001230289"/>
    </source>
</evidence>
<reference evidence="5 6" key="1">
    <citation type="submission" date="2023-08" db="EMBL/GenBank/DDBJ databases">
        <title>Microbacterium sp. nov., isolated from a waste landfill.</title>
        <authorList>
            <person name="Wen W."/>
        </authorList>
    </citation>
    <scope>NUCLEOTIDE SEQUENCE [LARGE SCALE GENOMIC DNA]</scope>
    <source>
        <strain evidence="5 6">ASV81</strain>
    </source>
</reference>
<dbReference type="InterPro" id="IPR051458">
    <property type="entry name" value="Cyt/Met_Dipeptidase"/>
</dbReference>
<feature type="domain" description="Peptidase M20 dimerisation" evidence="4">
    <location>
        <begin position="217"/>
        <end position="364"/>
    </location>
</feature>
<name>A0ABU0XCY7_9MICO</name>
<dbReference type="InterPro" id="IPR011650">
    <property type="entry name" value="Peptidase_M20_dimer"/>
</dbReference>
<evidence type="ECO:0000256" key="3">
    <source>
        <dbReference type="ARBA" id="ARBA00022801"/>
    </source>
</evidence>
<gene>
    <name evidence="5" type="ORF">RBR11_03550</name>
</gene>
<sequence length="471" mass="49091">MTSPSSSVTAAGDVEAAVAEAVSTGIPAALSDLGALVRVPGIAWPAFDQTQLERSAAAVAELAEGTGVFDSVRVLRAAIPGTSETGQPAVLATRAARNGRPTILLYAHHDVQPPGADELWETPPFEPTVRDGRLYGRGAADDKAGVMAHIASIRAVAETLGDDLDLGIAMFIEGEEEYGSRSFAQFLKDNEDALRADAIVVADSGNWDAETPGLTVSLRGAVRFTLKIRTLDHASHSGMFGGAVPDSMLATIRLLDSLWDENGSVAVAGMAVREAETPEYSEATLRDEAGLLPGVSPIGDGTILSRVWNKPTVTVIGIDATSVAAASNTLSPETTVVLSCRVAPGQSAEDAYAALEAHLRAHAPFGAELTFSDLDLGNPFLVDTSGWAVGLTRGAMTDGYGKAPVDLGVGGSIPFIADLVETFPGAQILVTGVEDPHSRAHSPNESLHLDTFRHAVATEALLLTRMNEISL</sequence>
<evidence type="ECO:0000256" key="2">
    <source>
        <dbReference type="ARBA" id="ARBA00022723"/>
    </source>
</evidence>
<comment type="caution">
    <text evidence="5">The sequence shown here is derived from an EMBL/GenBank/DDBJ whole genome shotgun (WGS) entry which is preliminary data.</text>
</comment>
<dbReference type="NCBIfam" id="NF005914">
    <property type="entry name" value="PRK07907.1"/>
    <property type="match status" value="1"/>
</dbReference>
<dbReference type="Pfam" id="PF07687">
    <property type="entry name" value="M20_dimer"/>
    <property type="match status" value="1"/>
</dbReference>
<dbReference type="Gene3D" id="3.40.630.10">
    <property type="entry name" value="Zn peptidases"/>
    <property type="match status" value="1"/>
</dbReference>
<dbReference type="InterPro" id="IPR002933">
    <property type="entry name" value="Peptidase_M20"/>
</dbReference>
<proteinExistence type="predicted"/>
<dbReference type="PANTHER" id="PTHR43270:SF12">
    <property type="entry name" value="SUCCINYL-DIAMINOPIMELATE DESUCCINYLASE"/>
    <property type="match status" value="1"/>
</dbReference>
<accession>A0ABU0XCY7</accession>
<keyword evidence="3" id="KW-0378">Hydrolase</keyword>
<dbReference type="Pfam" id="PF01546">
    <property type="entry name" value="Peptidase_M20"/>
    <property type="match status" value="1"/>
</dbReference>
<dbReference type="PANTHER" id="PTHR43270">
    <property type="entry name" value="BETA-ALA-HIS DIPEPTIDASE"/>
    <property type="match status" value="1"/>
</dbReference>
<evidence type="ECO:0000313" key="5">
    <source>
        <dbReference type="EMBL" id="MDQ4212982.1"/>
    </source>
</evidence>
<keyword evidence="2" id="KW-0479">Metal-binding</keyword>
<keyword evidence="6" id="KW-1185">Reference proteome</keyword>
<dbReference type="SUPFAM" id="SSF53187">
    <property type="entry name" value="Zn-dependent exopeptidases"/>
    <property type="match status" value="1"/>
</dbReference>
<dbReference type="RefSeq" id="WP_308487926.1">
    <property type="nucleotide sequence ID" value="NZ_JAVFCB010000002.1"/>
</dbReference>
<dbReference type="Gene3D" id="3.30.70.360">
    <property type="match status" value="1"/>
</dbReference>
<evidence type="ECO:0000256" key="1">
    <source>
        <dbReference type="ARBA" id="ARBA00022670"/>
    </source>
</evidence>
<evidence type="ECO:0000259" key="4">
    <source>
        <dbReference type="Pfam" id="PF07687"/>
    </source>
</evidence>
<keyword evidence="1" id="KW-0645">Protease</keyword>
<organism evidence="5 6">
    <name type="scientific">Microbacterium capsulatum</name>
    <dbReference type="NCBI Taxonomy" id="3041921"/>
    <lineage>
        <taxon>Bacteria</taxon>
        <taxon>Bacillati</taxon>
        <taxon>Actinomycetota</taxon>
        <taxon>Actinomycetes</taxon>
        <taxon>Micrococcales</taxon>
        <taxon>Microbacteriaceae</taxon>
        <taxon>Microbacterium</taxon>
    </lineage>
</organism>